<evidence type="ECO:0000256" key="6">
    <source>
        <dbReference type="ARBA" id="ARBA00022792"/>
    </source>
</evidence>
<feature type="repeat" description="Solcar" evidence="10">
    <location>
        <begin position="130"/>
        <end position="219"/>
    </location>
</feature>
<sequence>MAAAQSSSSPFGRTGQLVYIPQRSETTTKNTAKPKASTPVLLFSSAVAGCVEAVATYPFEYAKTRVQLHTVPIPHHNPFSIIYNVVRYEGMGTVYTGCSTLVLGTALKVSVRFASFSYFRGHLADEHGSLTPARGVLAGSLAGLTESIVAVTPTERLKTFLISNATNHVKLYRGELHAYEDIVCTQSIRGLYRGLVPTILKQSSTQGVKMGSYNIIREFTRRHDLPQNETTALFTGALAGAITVYITQPFDTIKTWAQSVRGAGTIDAFRTVVQESGFTGLWNGSTSRVGRLAFSSSILYSVYEKVATAMSGSLENELFVYTPIPSAKC</sequence>
<evidence type="ECO:0000313" key="12">
    <source>
        <dbReference type="EMBL" id="KAF3034813.1"/>
    </source>
</evidence>
<evidence type="ECO:0000256" key="1">
    <source>
        <dbReference type="ARBA" id="ARBA00004225"/>
    </source>
</evidence>
<organism evidence="12 13">
    <name type="scientific">Didymella heteroderae</name>
    <dbReference type="NCBI Taxonomy" id="1769908"/>
    <lineage>
        <taxon>Eukaryota</taxon>
        <taxon>Fungi</taxon>
        <taxon>Dikarya</taxon>
        <taxon>Ascomycota</taxon>
        <taxon>Pezizomycotina</taxon>
        <taxon>Dothideomycetes</taxon>
        <taxon>Pleosporomycetidae</taxon>
        <taxon>Pleosporales</taxon>
        <taxon>Pleosporineae</taxon>
        <taxon>Didymellaceae</taxon>
        <taxon>Didymella</taxon>
    </lineage>
</organism>
<evidence type="ECO:0000256" key="7">
    <source>
        <dbReference type="ARBA" id="ARBA00022989"/>
    </source>
</evidence>
<dbReference type="InterPro" id="IPR049563">
    <property type="entry name" value="TXTP-like"/>
</dbReference>
<evidence type="ECO:0000256" key="5">
    <source>
        <dbReference type="ARBA" id="ARBA00022737"/>
    </source>
</evidence>
<proteinExistence type="inferred from homology"/>
<dbReference type="AlphaFoldDB" id="A0A9P5BYA0"/>
<keyword evidence="3 11" id="KW-0813">Transport</keyword>
<comment type="similarity">
    <text evidence="2 11">Belongs to the mitochondrial carrier (TC 2.A.29) family.</text>
</comment>
<feature type="repeat" description="Solcar" evidence="10">
    <location>
        <begin position="36"/>
        <end position="122"/>
    </location>
</feature>
<evidence type="ECO:0000256" key="3">
    <source>
        <dbReference type="ARBA" id="ARBA00022448"/>
    </source>
</evidence>
<keyword evidence="4 10" id="KW-0812">Transmembrane</keyword>
<dbReference type="Proteomes" id="UP000758155">
    <property type="component" value="Unassembled WGS sequence"/>
</dbReference>
<dbReference type="GO" id="GO:0006843">
    <property type="term" value="P:mitochondrial citrate transmembrane transport"/>
    <property type="evidence" value="ECO:0007669"/>
    <property type="project" value="TreeGrafter"/>
</dbReference>
<evidence type="ECO:0000256" key="10">
    <source>
        <dbReference type="PROSITE-ProRule" id="PRU00282"/>
    </source>
</evidence>
<dbReference type="InterPro" id="IPR018108">
    <property type="entry name" value="MCP_transmembrane"/>
</dbReference>
<evidence type="ECO:0000256" key="2">
    <source>
        <dbReference type="ARBA" id="ARBA00006375"/>
    </source>
</evidence>
<keyword evidence="5" id="KW-0677">Repeat</keyword>
<keyword evidence="8" id="KW-0496">Mitochondrion</keyword>
<evidence type="ECO:0000256" key="4">
    <source>
        <dbReference type="ARBA" id="ARBA00022692"/>
    </source>
</evidence>
<dbReference type="Gene3D" id="1.50.40.10">
    <property type="entry name" value="Mitochondrial carrier domain"/>
    <property type="match status" value="1"/>
</dbReference>
<dbReference type="PANTHER" id="PTHR45788:SF3">
    <property type="entry name" value="TRICARBOXYLATE TRANSPORT PROTEIN"/>
    <property type="match status" value="1"/>
</dbReference>
<reference evidence="12" key="1">
    <citation type="submission" date="2019-04" db="EMBL/GenBank/DDBJ databases">
        <title>Sequencing of skin fungus with MAO and IRED activity.</title>
        <authorList>
            <person name="Marsaioli A.J."/>
            <person name="Bonatto J.M.C."/>
            <person name="Reis Junior O."/>
        </authorList>
    </citation>
    <scope>NUCLEOTIDE SEQUENCE</scope>
    <source>
        <strain evidence="12">28M1</strain>
    </source>
</reference>
<comment type="caution">
    <text evidence="12">The sequence shown here is derived from an EMBL/GenBank/DDBJ whole genome shotgun (WGS) entry which is preliminary data.</text>
</comment>
<keyword evidence="13" id="KW-1185">Reference proteome</keyword>
<gene>
    <name evidence="12" type="ORF">E8E12_006694</name>
</gene>
<comment type="subcellular location">
    <subcellularLocation>
        <location evidence="1">Mitochondrion membrane</location>
        <topology evidence="1">Multi-pass membrane protein</topology>
    </subcellularLocation>
</comment>
<feature type="repeat" description="Solcar" evidence="10">
    <location>
        <begin position="227"/>
        <end position="309"/>
    </location>
</feature>
<keyword evidence="7" id="KW-1133">Transmembrane helix</keyword>
<dbReference type="GO" id="GO:0071913">
    <property type="term" value="F:citrate secondary active transmembrane transporter activity"/>
    <property type="evidence" value="ECO:0007669"/>
    <property type="project" value="TreeGrafter"/>
</dbReference>
<dbReference type="InterPro" id="IPR023395">
    <property type="entry name" value="MCP_dom_sf"/>
</dbReference>
<evidence type="ECO:0000313" key="13">
    <source>
        <dbReference type="Proteomes" id="UP000758155"/>
    </source>
</evidence>
<dbReference type="Pfam" id="PF00153">
    <property type="entry name" value="Mito_carr"/>
    <property type="match status" value="3"/>
</dbReference>
<protein>
    <submittedName>
        <fullName evidence="12">Uncharacterized protein</fullName>
    </submittedName>
</protein>
<dbReference type="PANTHER" id="PTHR45788">
    <property type="entry name" value="SUCCINATE/FUMARATE MITOCHONDRIAL TRANSPORTER-RELATED"/>
    <property type="match status" value="1"/>
</dbReference>
<dbReference type="PROSITE" id="PS50920">
    <property type="entry name" value="SOLCAR"/>
    <property type="match status" value="3"/>
</dbReference>
<evidence type="ECO:0000256" key="9">
    <source>
        <dbReference type="ARBA" id="ARBA00023136"/>
    </source>
</evidence>
<dbReference type="EMBL" id="SWKV01000064">
    <property type="protein sequence ID" value="KAF3034813.1"/>
    <property type="molecule type" value="Genomic_DNA"/>
</dbReference>
<dbReference type="SUPFAM" id="SSF103506">
    <property type="entry name" value="Mitochondrial carrier"/>
    <property type="match status" value="1"/>
</dbReference>
<name>A0A9P5BYA0_9PLEO</name>
<evidence type="ECO:0000256" key="8">
    <source>
        <dbReference type="ARBA" id="ARBA00023128"/>
    </source>
</evidence>
<accession>A0A9P5BYA0</accession>
<keyword evidence="6" id="KW-0999">Mitochondrion inner membrane</keyword>
<dbReference type="GO" id="GO:0031966">
    <property type="term" value="C:mitochondrial membrane"/>
    <property type="evidence" value="ECO:0007669"/>
    <property type="project" value="UniProtKB-SubCell"/>
</dbReference>
<dbReference type="OrthoDB" id="44467at2759"/>
<evidence type="ECO:0000256" key="11">
    <source>
        <dbReference type="RuleBase" id="RU000488"/>
    </source>
</evidence>
<keyword evidence="9 10" id="KW-0472">Membrane</keyword>